<accession>U2M5S2</accession>
<dbReference type="InterPro" id="IPR043751">
    <property type="entry name" value="DUF5696"/>
</dbReference>
<evidence type="ECO:0000256" key="1">
    <source>
        <dbReference type="SAM" id="MobiDB-lite"/>
    </source>
</evidence>
<dbReference type="RefSeq" id="WP_021683486.1">
    <property type="nucleotide sequence ID" value="NZ_KI260486.1"/>
</dbReference>
<reference evidence="3 4" key="1">
    <citation type="submission" date="2013-07" db="EMBL/GenBank/DDBJ databases">
        <authorList>
            <person name="Weinstock G."/>
            <person name="Sodergren E."/>
            <person name="Wylie T."/>
            <person name="Fulton L."/>
            <person name="Fulton R."/>
            <person name="Fronick C."/>
            <person name="O'Laughlin M."/>
            <person name="Godfrey J."/>
            <person name="Miner T."/>
            <person name="Herter B."/>
            <person name="Appelbaum E."/>
            <person name="Cordes M."/>
            <person name="Lek S."/>
            <person name="Wollam A."/>
            <person name="Pepin K.H."/>
            <person name="Palsikar V.B."/>
            <person name="Mitreva M."/>
            <person name="Wilson R.K."/>
        </authorList>
    </citation>
    <scope>NUCLEOTIDE SEQUENCE [LARGE SCALE GENOMIC DNA]</scope>
    <source>
        <strain evidence="3 4">ATCC 27760</strain>
    </source>
</reference>
<dbReference type="eggNOG" id="COG3420">
    <property type="taxonomic scope" value="Bacteria"/>
</dbReference>
<feature type="region of interest" description="Disordered" evidence="1">
    <location>
        <begin position="42"/>
        <end position="66"/>
    </location>
</feature>
<dbReference type="EMBL" id="AWVF01000242">
    <property type="protein sequence ID" value="ERJ94678.1"/>
    <property type="molecule type" value="Genomic_DNA"/>
</dbReference>
<keyword evidence="4" id="KW-1185">Reference proteome</keyword>
<feature type="chain" id="PRO_5004632370" evidence="2">
    <location>
        <begin position="28"/>
        <end position="933"/>
    </location>
</feature>
<dbReference type="Pfam" id="PF18952">
    <property type="entry name" value="DUF5696"/>
    <property type="match status" value="1"/>
</dbReference>
<proteinExistence type="predicted"/>
<comment type="caution">
    <text evidence="3">The sequence shown here is derived from an EMBL/GenBank/DDBJ whole genome shotgun (WGS) entry which is preliminary data.</text>
</comment>
<evidence type="ECO:0000313" key="4">
    <source>
        <dbReference type="Proteomes" id="UP000016662"/>
    </source>
</evidence>
<name>U2M5S2_9FIRM</name>
<dbReference type="AlphaFoldDB" id="U2M5S2"/>
<dbReference type="STRING" id="411473.RUMCAL_01983"/>
<dbReference type="Proteomes" id="UP000016662">
    <property type="component" value="Unassembled WGS sequence"/>
</dbReference>
<feature type="signal peptide" evidence="2">
    <location>
        <begin position="1"/>
        <end position="27"/>
    </location>
</feature>
<dbReference type="PATRIC" id="fig|411473.3.peg.1634"/>
<protein>
    <submittedName>
        <fullName evidence="3">Uncharacterized protein</fullName>
    </submittedName>
</protein>
<sequence length="933" mass="101427">MKNWKKWAAGICALSLCMTAVSLPAAAEGEDDIALISDTSEEMPAADGTADADTADDTAEEATRSESLEEIAITAEQVTQYMQKKNSCDGITFYYRPEDYEDTISDEDVADLLDDIELAGIDDATGEVVCTLEEDSDNSDFVVFLSPESRWLVYMDPEYSKVTMVRQIVSSLDNELLFRSRDNRTLELYNKDYDEVERSYTTDGAAKDGKVTYTNEDGWQVVLADTYDAVISSARFVTENDKLALYVDDDTAVIGLYDKAKNKMWWSTPENVGHDKTATNTIVEDLSSSLKMIYGEPDARSTTNMRSKGDAKIKVKDKSSGVKITYSFKKAGITVPVTYTLEDDYLEAKIDTADIEEDDTSETGKLTTSLSMLSSFGAASSTDEGYFVIPDGSGALIRFNNGKKTAKSYTGYVYGSDVTAVPLTEPAVTEQVSLPMYGIVNGDNAMMVVCTEGDSNAKLTASVSGQSKSSFNVCGFDFTVRDSDTYYMSGDNGTALTVFEDGDMKTDTLAVRYYPLETEDTPDYTDVAAAYRNYLTEEAGVTNTVENTAPSLYLNFYGGTKKEKSVLGIPVSMKTALTSFQQAEEILQNLSDGGAENMKVQYYNWTNAGISGKVDIKAKAAGCLGGNGDWNDLQSYAASNGVTIYPVSENETFRSGSGFYTFQDTAVRISGSYARIYDYNLAYGTQSTVNKPLSLLSPSAFSEVAEKLTGSLQKKDLNTLSLGSLTTALYGDYGKQAISRDAAQQLLEDAYQQITDADISLLANGANAYALPYVQEITDVPLQSSGFDVFDEDIPFYQMVMHGVKSYGTSAVNASATPEETVLLAIASGSSLHFDMIGEETSTLKDTVLDGLYYASAESWTDYAAQSYAFSKAVLSGLGDQTITGYERKGDVITTTYENGTVVETDLAKQIVTVDGTAYAMADYVEEGSWNEA</sequence>
<dbReference type="OrthoDB" id="9793135at2"/>
<keyword evidence="2" id="KW-0732">Signal</keyword>
<organism evidence="3 4">
    <name type="scientific">Ruminococcus callidus ATCC 27760</name>
    <dbReference type="NCBI Taxonomy" id="411473"/>
    <lineage>
        <taxon>Bacteria</taxon>
        <taxon>Bacillati</taxon>
        <taxon>Bacillota</taxon>
        <taxon>Clostridia</taxon>
        <taxon>Eubacteriales</taxon>
        <taxon>Oscillospiraceae</taxon>
        <taxon>Ruminococcus</taxon>
    </lineage>
</organism>
<dbReference type="HOGENOM" id="CLU_014011_0_0_9"/>
<gene>
    <name evidence="3" type="ORF">RUMCAL_01983</name>
</gene>
<evidence type="ECO:0000313" key="3">
    <source>
        <dbReference type="EMBL" id="ERJ94678.1"/>
    </source>
</evidence>
<evidence type="ECO:0000256" key="2">
    <source>
        <dbReference type="SAM" id="SignalP"/>
    </source>
</evidence>